<dbReference type="Gene3D" id="2.130.10.10">
    <property type="entry name" value="YVTN repeat-like/Quinoprotein amine dehydrogenase"/>
    <property type="match status" value="3"/>
</dbReference>
<evidence type="ECO:0000313" key="7">
    <source>
        <dbReference type="Proteomes" id="UP000887226"/>
    </source>
</evidence>
<dbReference type="Pfam" id="PF23726">
    <property type="entry name" value="Beta-prop_RSE1_2nd"/>
    <property type="match status" value="1"/>
</dbReference>
<proteinExistence type="predicted"/>
<accession>A0A9P8CF52</accession>
<dbReference type="EMBL" id="MU253910">
    <property type="protein sequence ID" value="KAG9244380.1"/>
    <property type="molecule type" value="Genomic_DNA"/>
</dbReference>
<dbReference type="PANTHER" id="PTHR10644">
    <property type="entry name" value="DNA REPAIR/RNA PROCESSING CPSF FAMILY"/>
    <property type="match status" value="1"/>
</dbReference>
<dbReference type="FunFam" id="2.130.10.10:FF:000629">
    <property type="entry name" value="UV-damaged DNA binding protein"/>
    <property type="match status" value="1"/>
</dbReference>
<evidence type="ECO:0000256" key="1">
    <source>
        <dbReference type="ARBA" id="ARBA00004123"/>
    </source>
</evidence>
<dbReference type="InterPro" id="IPR018846">
    <property type="entry name" value="Beta-prop_RSE1/DDB1/CPSF1_1st"/>
</dbReference>
<dbReference type="Gene3D" id="1.10.150.910">
    <property type="match status" value="1"/>
</dbReference>
<protein>
    <submittedName>
        <fullName evidence="6">Mono-functional DNA-alkylating methyl methanesulfonate N-term-domain-containing protein</fullName>
    </submittedName>
</protein>
<evidence type="ECO:0000259" key="4">
    <source>
        <dbReference type="Pfam" id="PF10433"/>
    </source>
</evidence>
<dbReference type="InterPro" id="IPR004871">
    <property type="entry name" value="RSE1/DDB1/CPSF1_C"/>
</dbReference>
<dbReference type="SUPFAM" id="SSF50978">
    <property type="entry name" value="WD40 repeat-like"/>
    <property type="match status" value="1"/>
</dbReference>
<dbReference type="Proteomes" id="UP000887226">
    <property type="component" value="Unassembled WGS sequence"/>
</dbReference>
<dbReference type="OrthoDB" id="433457at2759"/>
<feature type="domain" description="RSE1/DDB1/CPSF1 second beta-propeller" evidence="5">
    <location>
        <begin position="435"/>
        <end position="748"/>
    </location>
</feature>
<dbReference type="InterPro" id="IPR050358">
    <property type="entry name" value="RSE1/DDB1/CFT1"/>
</dbReference>
<comment type="subcellular location">
    <subcellularLocation>
        <location evidence="1">Nucleus</location>
    </subcellularLocation>
</comment>
<feature type="domain" description="RSE1/DDB1/CPSF1 C-terminal" evidence="3">
    <location>
        <begin position="794"/>
        <end position="1129"/>
    </location>
</feature>
<dbReference type="Pfam" id="PF03178">
    <property type="entry name" value="CPSF_A"/>
    <property type="match status" value="1"/>
</dbReference>
<reference evidence="6" key="1">
    <citation type="journal article" date="2021" name="IMA Fungus">
        <title>Genomic characterization of three marine fungi, including Emericellopsis atlantica sp. nov. with signatures of a generalist lifestyle and marine biomass degradation.</title>
        <authorList>
            <person name="Hagestad O.C."/>
            <person name="Hou L."/>
            <person name="Andersen J.H."/>
            <person name="Hansen E.H."/>
            <person name="Altermark B."/>
            <person name="Li C."/>
            <person name="Kuhnert E."/>
            <person name="Cox R.J."/>
            <person name="Crous P.W."/>
            <person name="Spatafora J.W."/>
            <person name="Lail K."/>
            <person name="Amirebrahimi M."/>
            <person name="Lipzen A."/>
            <person name="Pangilinan J."/>
            <person name="Andreopoulos W."/>
            <person name="Hayes R.D."/>
            <person name="Ng V."/>
            <person name="Grigoriev I.V."/>
            <person name="Jackson S.A."/>
            <person name="Sutton T.D.S."/>
            <person name="Dobson A.D.W."/>
            <person name="Rama T."/>
        </authorList>
    </citation>
    <scope>NUCLEOTIDE SEQUENCE</scope>
    <source>
        <strain evidence="6">TRa3180A</strain>
    </source>
</reference>
<name>A0A9P8CF52_9HELO</name>
<evidence type="ECO:0000256" key="2">
    <source>
        <dbReference type="ARBA" id="ARBA00023242"/>
    </source>
</evidence>
<dbReference type="InterPro" id="IPR036322">
    <property type="entry name" value="WD40_repeat_dom_sf"/>
</dbReference>
<dbReference type="InterPro" id="IPR015943">
    <property type="entry name" value="WD40/YVTN_repeat-like_dom_sf"/>
</dbReference>
<keyword evidence="7" id="KW-1185">Reference proteome</keyword>
<dbReference type="GO" id="GO:0003676">
    <property type="term" value="F:nucleic acid binding"/>
    <property type="evidence" value="ECO:0007669"/>
    <property type="project" value="InterPro"/>
</dbReference>
<dbReference type="Pfam" id="PF10433">
    <property type="entry name" value="Beta-prop_RSE1_1st"/>
    <property type="match status" value="1"/>
</dbReference>
<organism evidence="6 7">
    <name type="scientific">Calycina marina</name>
    <dbReference type="NCBI Taxonomy" id="1763456"/>
    <lineage>
        <taxon>Eukaryota</taxon>
        <taxon>Fungi</taxon>
        <taxon>Dikarya</taxon>
        <taxon>Ascomycota</taxon>
        <taxon>Pezizomycotina</taxon>
        <taxon>Leotiomycetes</taxon>
        <taxon>Helotiales</taxon>
        <taxon>Pezizellaceae</taxon>
        <taxon>Calycina</taxon>
    </lineage>
</organism>
<feature type="domain" description="RSE1/DDB1/CPSF1 first beta-propeller" evidence="4">
    <location>
        <begin position="12"/>
        <end position="373"/>
    </location>
</feature>
<sequence length="1161" mass="129433">MAYLAPIHPPSSIRHALKMNLLDPEEECLVLAKTNRIEIWILGEERLVMLTSKAIYGRVSMLEKIRPVGATTDHLFIGTAQFQYCTVVWNPDTLQLDTVQSFYDVSEQHMQNSQSRDGCLVDPTGKVVVMELFQGILNIFKVIKPRKGTTDYFTTPEQVRITELRVKSCCFLHTEDKRPKLAILYDAGKQHTDIRLVTYRVVDEKGQISMFTPKDHENKLKDLDVGASMLIPVAKGEFEQKRYIVRNAIDARAHMGGLVVVGETSMLYLDDESKAEIHYTLEEPNIWVAWERYDDTQYLLADRYARLYLLTINVEGAEVISLDVRLIGKTTKAAVMRHMGNGVVFIGSHEGDTQVVRLNLALKKPTIEILQVMDNIAPILDFTVMDLGGRDNNTHFSEYSSGEARIVTGSGGWSEGSLRSVRSGVGLEDLGILADIDDIQGLFALSTDGINNDVLVVSLSIETRIFTFDGDEGIAEVDDFRGFDLTAHTLLAKRLANGYMLQVTTSKAILSPTQGKGKRSIWKPDPKYSPIVITSASANDDCLLISENGTLLAVLDLHCDLGNVASEKRSDQVACMFVPPQLPSIAIPNIAVVGYWKSGSIEILNLKDLSVLYREDLRRTDDTWIPRNIAFTQILHSSQAGPALFVAMEDGVVLAYNVDPQTLSLSGRKSIVLGTQQAKLEVLPRENGLYNVFAMCERPSLIYGSDGRVVYSAVTAEDAVHVCWFNSAVYPGSIVVATSDGQLKISQIDSERRTHVRTLPVGETVRRIAYSARERAFGIGTMGLKVLGNLETVQSTFRLVEEVLFGEIGEPFLLDASRGELIECVMRSELKTSYRDEPVERFIVGTSFLLGDDPADQKCKGRIIVFGVDKEKNPYEIMSHELKGACRCLSMMDGKIVAALVKTVVMYRYEETTETEAHFSKLATYRTSTNPISMDVHDNIIAVGDLMKSLSLVEYKPGVNGLPDELEEVARHMQALWSTAVVHIEGDTYLESDHHGNLVVLQRNRQGVTLEERMQLEATSMMNIGEVVNRIVHLNIAPSPTAIITPRAFMATTEGSIYLFSTIGTTFRELLMTLQKKLSSIVRTLGCDTSVDTPLEKFNAYRAFHIPQEDDDPDGPFRFVDGELIEHFLYLDEDLQEEVCRGLGPSVEDVRNMVEELKTLH</sequence>
<dbReference type="GO" id="GO:0005634">
    <property type="term" value="C:nucleus"/>
    <property type="evidence" value="ECO:0007669"/>
    <property type="project" value="UniProtKB-SubCell"/>
</dbReference>
<gene>
    <name evidence="6" type="ORF">BJ878DRAFT_506589</name>
</gene>
<evidence type="ECO:0000313" key="6">
    <source>
        <dbReference type="EMBL" id="KAG9244380.1"/>
    </source>
</evidence>
<evidence type="ECO:0000259" key="3">
    <source>
        <dbReference type="Pfam" id="PF03178"/>
    </source>
</evidence>
<dbReference type="AlphaFoldDB" id="A0A9P8CF52"/>
<evidence type="ECO:0000259" key="5">
    <source>
        <dbReference type="Pfam" id="PF23726"/>
    </source>
</evidence>
<comment type="caution">
    <text evidence="6">The sequence shown here is derived from an EMBL/GenBank/DDBJ whole genome shotgun (WGS) entry which is preliminary data.</text>
</comment>
<keyword evidence="2" id="KW-0539">Nucleus</keyword>
<dbReference type="InterPro" id="IPR058543">
    <property type="entry name" value="Beta-prop_RSE1/DDB1/CPSF1_2nd"/>
</dbReference>